<organism evidence="1 2">
    <name type="scientific">Elsinoe batatas</name>
    <dbReference type="NCBI Taxonomy" id="2601811"/>
    <lineage>
        <taxon>Eukaryota</taxon>
        <taxon>Fungi</taxon>
        <taxon>Dikarya</taxon>
        <taxon>Ascomycota</taxon>
        <taxon>Pezizomycotina</taxon>
        <taxon>Dothideomycetes</taxon>
        <taxon>Dothideomycetidae</taxon>
        <taxon>Myriangiales</taxon>
        <taxon>Elsinoaceae</taxon>
        <taxon>Elsinoe</taxon>
    </lineage>
</organism>
<reference evidence="1" key="1">
    <citation type="submission" date="2021-07" db="EMBL/GenBank/DDBJ databases">
        <title>Elsinoe batatas strain:CRI-CJ2 Genome sequencing and assembly.</title>
        <authorList>
            <person name="Huang L."/>
        </authorList>
    </citation>
    <scope>NUCLEOTIDE SEQUENCE</scope>
    <source>
        <strain evidence="1">CRI-CJ2</strain>
    </source>
</reference>
<comment type="caution">
    <text evidence="1">The sequence shown here is derived from an EMBL/GenBank/DDBJ whole genome shotgun (WGS) entry which is preliminary data.</text>
</comment>
<dbReference type="OrthoDB" id="5296720at2759"/>
<proteinExistence type="predicted"/>
<sequence>MANMSERKEYVKNFQFDALPDEILVEVISHLDDTPPLSETDTRRLPHEEMFLHPCLPIKMLSRTSKRWRRVTLPVLFRHLYIDLDNLMVRTIGTQEDALEHTRFFDSHHDQLFLDQLQVMVAELTTLSITPYARSLLVLSRASAVYHALRKVIDSAMPQFWRSLLSTFPELQRIVLLAPFLGLASLTSCVDSSFISSASYHSDHFSILELTINPTTPIITSDRNTSDYGLATKSPTDFRFKLSSLMHMRSWTHIGLNEGNLGELAEQYEYEASATTSLLPFLFPPCCLQQNVEHSHRWAHLRDNMTFLDSFAYTALCVPPGQIPSSQYTTGVHPFKFVRKLDMKLLPDLRDAAQMMNGLNDDDEVEDFLAQHDDNVAAIYADLRSDMTWFCNDEGWRWGTLVTDDHEWYKRDWRLVKAFEDAQLEGFEEGLMDALEDPAARVWAREWQVVEVEGDEGVQKKVVLRDQVTLDPEIWERFEDMGGSEVPNLPHPDNLFQEYEEYLMTDPAAWDSD</sequence>
<evidence type="ECO:0000313" key="2">
    <source>
        <dbReference type="Proteomes" id="UP000809789"/>
    </source>
</evidence>
<accession>A0A8K0KZI4</accession>
<name>A0A8K0KZI4_9PEZI</name>
<dbReference type="EMBL" id="JAESVG020000008">
    <property type="protein sequence ID" value="KAG8625458.1"/>
    <property type="molecule type" value="Genomic_DNA"/>
</dbReference>
<protein>
    <recommendedName>
        <fullName evidence="3">F-box domain-containing protein</fullName>
    </recommendedName>
</protein>
<keyword evidence="2" id="KW-1185">Reference proteome</keyword>
<evidence type="ECO:0008006" key="3">
    <source>
        <dbReference type="Google" id="ProtNLM"/>
    </source>
</evidence>
<dbReference type="AlphaFoldDB" id="A0A8K0KZI4"/>
<gene>
    <name evidence="1" type="ORF">KVT40_007209</name>
</gene>
<dbReference type="Proteomes" id="UP000809789">
    <property type="component" value="Unassembled WGS sequence"/>
</dbReference>
<evidence type="ECO:0000313" key="1">
    <source>
        <dbReference type="EMBL" id="KAG8625458.1"/>
    </source>
</evidence>